<keyword evidence="7" id="KW-0964">Secreted</keyword>
<dbReference type="GO" id="GO:0004222">
    <property type="term" value="F:metalloendopeptidase activity"/>
    <property type="evidence" value="ECO:0007669"/>
    <property type="project" value="InterPro"/>
</dbReference>
<dbReference type="PANTHER" id="PTHR33794:SF1">
    <property type="entry name" value="BACILLOLYSIN"/>
    <property type="match status" value="1"/>
</dbReference>
<comment type="caution">
    <text evidence="9">The sequence shown here is derived from an EMBL/GenBank/DDBJ whole genome shotgun (WGS) entry which is preliminary data.</text>
</comment>
<evidence type="ECO:0000256" key="4">
    <source>
        <dbReference type="ARBA" id="ARBA00022801"/>
    </source>
</evidence>
<name>A0AAV9WRW9_9PEZI</name>
<evidence type="ECO:0000259" key="8">
    <source>
        <dbReference type="Pfam" id="PF07504"/>
    </source>
</evidence>
<keyword evidence="5 7" id="KW-0862">Zinc</keyword>
<sequence length="932" mass="103117">MSQNPSQDKSLAGVSIIAAETASDVSGIVTSQSRVGLDPANKAIRTWYNVSSTQGAKSPGQFKPRDVAYEFMKAQAKDFMWKGDLADLRDRRVNSNGSAHSVRFTQDYKGVPVDSSEIVVNMNTKGTIYAIYNNYHYSIPQDLDPKKNSINDRQAKDIAEQMVKRRYTKYSIKSQTLIVYQYHRVENGPPKGRPEPEGEQVDIRKTGKILAQNVNATPNDQQGSGEPEEGHYYLAWDFRIETQEPRSSWRILLNAMTGRTIAVIDMAQYAVGSAKVFDPNPVVTSGNPALSPTTASSVLDRYSKIVTLDRLNGKDSSGNLHLDGTYVQMDEIESPVYNEPVSVSGDFAFQTSNRSFLDAMCYYHIDKFQDYIQKVLGLTNVCNYSIKIDPQGCNGGDQSYYIGGAITFGEGGVPDAQDAMVILHEYGHAIQDNVNPGFDDPSSGVGEGFGDFIAAVFYDDKHLVPSATRGWMMSWDARGGWGGRRYDLAYGFDDPRYANEIENHTTGALWASVMFELYRKLGGDSIYSGVKAFARDLAIRLHLMANFLVPASNATATQMAQQIEAADGNLLGWNGLAEKLHYKVIYDTFSRRKLIGYPNLAVDVYINDGRDGGYGSSSKKDLFSETLWQDNYWSTQDIWVRANPYASTAAQGAGGPGDHVEPPINSVAYLYVRVKNRGSDASGSGPVKVRVFHSLPGLGLVWSDDWTEMDASLVSQPSNILSGTDKGVIVGPFTWIPTQLGHECVLAVVECEKDHALTQNLHSPHVEHSQMVPFDNNIAQRNLFPTAAKGKMTRGFYVRNPDTKPNTVVLQYNAHLPRRWGFHINLVNPTEIRLGGLDRRYVELTIDQGSGTEVKDFTQPYTISVTGLIANRLIGGMTFYVAPESAFAPGALSSCKPCFCQSANTPFCFHICSWKENVVQGELDIKVRFEKK</sequence>
<dbReference type="AlphaFoldDB" id="A0AAV9WRW9"/>
<reference evidence="9 10" key="1">
    <citation type="submission" date="2019-10" db="EMBL/GenBank/DDBJ databases">
        <authorList>
            <person name="Palmer J.M."/>
        </authorList>
    </citation>
    <scope>NUCLEOTIDE SEQUENCE [LARGE SCALE GENOMIC DNA]</scope>
    <source>
        <strain evidence="9 10">TWF694</strain>
    </source>
</reference>
<keyword evidence="7" id="KW-0865">Zymogen</keyword>
<feature type="domain" description="FTP" evidence="8">
    <location>
        <begin position="91"/>
        <end position="135"/>
    </location>
</feature>
<dbReference type="Pfam" id="PF07504">
    <property type="entry name" value="FTP"/>
    <property type="match status" value="1"/>
</dbReference>
<evidence type="ECO:0000313" key="10">
    <source>
        <dbReference type="Proteomes" id="UP001365542"/>
    </source>
</evidence>
<dbReference type="InterPro" id="IPR027268">
    <property type="entry name" value="Peptidase_M4/M1_CTD_sf"/>
</dbReference>
<dbReference type="SUPFAM" id="SSF55486">
    <property type="entry name" value="Metalloproteases ('zincins'), catalytic domain"/>
    <property type="match status" value="1"/>
</dbReference>
<comment type="cofactor">
    <cofactor evidence="7">
        <name>Zn(2+)</name>
        <dbReference type="ChEBI" id="CHEBI:29105"/>
    </cofactor>
</comment>
<evidence type="ECO:0000256" key="3">
    <source>
        <dbReference type="ARBA" id="ARBA00022729"/>
    </source>
</evidence>
<keyword evidence="4 7" id="KW-0378">Hydrolase</keyword>
<organism evidence="9 10">
    <name type="scientific">Orbilia ellipsospora</name>
    <dbReference type="NCBI Taxonomy" id="2528407"/>
    <lineage>
        <taxon>Eukaryota</taxon>
        <taxon>Fungi</taxon>
        <taxon>Dikarya</taxon>
        <taxon>Ascomycota</taxon>
        <taxon>Pezizomycotina</taxon>
        <taxon>Orbiliomycetes</taxon>
        <taxon>Orbiliales</taxon>
        <taxon>Orbiliaceae</taxon>
        <taxon>Orbilia</taxon>
    </lineage>
</organism>
<dbReference type="Pfam" id="PF02128">
    <property type="entry name" value="Peptidase_M36"/>
    <property type="match status" value="1"/>
</dbReference>
<comment type="similarity">
    <text evidence="7">Belongs to the peptidase M36 family.</text>
</comment>
<protein>
    <recommendedName>
        <fullName evidence="7">Extracellular metalloproteinase</fullName>
        <ecNumber evidence="7">3.4.24.-</ecNumber>
    </recommendedName>
    <alternativeName>
        <fullName evidence="7">Fungalysin</fullName>
    </alternativeName>
</protein>
<dbReference type="InterPro" id="IPR001842">
    <property type="entry name" value="Peptidase_M36"/>
</dbReference>
<proteinExistence type="inferred from homology"/>
<dbReference type="GO" id="GO:0008270">
    <property type="term" value="F:zinc ion binding"/>
    <property type="evidence" value="ECO:0007669"/>
    <property type="project" value="InterPro"/>
</dbReference>
<dbReference type="Gene3D" id="1.10.390.10">
    <property type="entry name" value="Neutral Protease Domain 2"/>
    <property type="match status" value="1"/>
</dbReference>
<dbReference type="EC" id="3.4.24.-" evidence="7"/>
<gene>
    <name evidence="9" type="ORF">TWF694_005987</name>
</gene>
<dbReference type="EMBL" id="JAVHJO010000019">
    <property type="protein sequence ID" value="KAK6523089.1"/>
    <property type="molecule type" value="Genomic_DNA"/>
</dbReference>
<comment type="subcellular location">
    <subcellularLocation>
        <location evidence="7">Secreted</location>
    </subcellularLocation>
</comment>
<keyword evidence="2 7" id="KW-0479">Metal-binding</keyword>
<evidence type="ECO:0000256" key="6">
    <source>
        <dbReference type="ARBA" id="ARBA00023049"/>
    </source>
</evidence>
<evidence type="ECO:0000256" key="2">
    <source>
        <dbReference type="ARBA" id="ARBA00022723"/>
    </source>
</evidence>
<keyword evidence="10" id="KW-1185">Reference proteome</keyword>
<keyword evidence="3" id="KW-0732">Signal</keyword>
<accession>A0AAV9WRW9</accession>
<keyword evidence="1 7" id="KW-0645">Protease</keyword>
<dbReference type="PANTHER" id="PTHR33794">
    <property type="entry name" value="BACILLOLYSIN"/>
    <property type="match status" value="1"/>
</dbReference>
<dbReference type="InterPro" id="IPR011096">
    <property type="entry name" value="FTP_domain"/>
</dbReference>
<evidence type="ECO:0000256" key="5">
    <source>
        <dbReference type="ARBA" id="ARBA00022833"/>
    </source>
</evidence>
<dbReference type="GO" id="GO:0006508">
    <property type="term" value="P:proteolysis"/>
    <property type="evidence" value="ECO:0007669"/>
    <property type="project" value="UniProtKB-KW"/>
</dbReference>
<dbReference type="Proteomes" id="UP001365542">
    <property type="component" value="Unassembled WGS sequence"/>
</dbReference>
<dbReference type="GO" id="GO:0005576">
    <property type="term" value="C:extracellular region"/>
    <property type="evidence" value="ECO:0007669"/>
    <property type="project" value="UniProtKB-SubCell"/>
</dbReference>
<evidence type="ECO:0000256" key="1">
    <source>
        <dbReference type="ARBA" id="ARBA00022670"/>
    </source>
</evidence>
<keyword evidence="6 7" id="KW-0482">Metalloprotease</keyword>
<dbReference type="InterPro" id="IPR050728">
    <property type="entry name" value="Zinc_Metalloprotease_M4"/>
</dbReference>
<evidence type="ECO:0000313" key="9">
    <source>
        <dbReference type="EMBL" id="KAK6523089.1"/>
    </source>
</evidence>
<dbReference type="Gene3D" id="3.10.450.490">
    <property type="match status" value="1"/>
</dbReference>
<evidence type="ECO:0000256" key="7">
    <source>
        <dbReference type="RuleBase" id="RU364017"/>
    </source>
</evidence>